<reference evidence="2" key="2">
    <citation type="submission" date="2021-02" db="EMBL/GenBank/DDBJ databases">
        <title>Aspergillus luchuensis mut. kawachii IFO 4304 genome sequence.</title>
        <authorList>
            <person name="Mori K."/>
            <person name="Kadooka C."/>
            <person name="Goto M."/>
            <person name="Futagami T."/>
        </authorList>
    </citation>
    <scope>NUCLEOTIDE SEQUENCE</scope>
    <source>
        <strain evidence="2">IFO 4308</strain>
    </source>
</reference>
<gene>
    <name evidence="2" type="ORF">AKAW2_51796S</name>
</gene>
<proteinExistence type="predicted"/>
<feature type="domain" description="F-box" evidence="1">
    <location>
        <begin position="5"/>
        <end position="36"/>
    </location>
</feature>
<protein>
    <recommendedName>
        <fullName evidence="1">F-box domain-containing protein</fullName>
    </recommendedName>
</protein>
<dbReference type="InterPro" id="IPR036047">
    <property type="entry name" value="F-box-like_dom_sf"/>
</dbReference>
<dbReference type="AlphaFoldDB" id="A0A7R7WF16"/>
<evidence type="ECO:0000313" key="2">
    <source>
        <dbReference type="EMBL" id="BCS01455.1"/>
    </source>
</evidence>
<evidence type="ECO:0000313" key="3">
    <source>
        <dbReference type="Proteomes" id="UP000661280"/>
    </source>
</evidence>
<evidence type="ECO:0000259" key="1">
    <source>
        <dbReference type="Pfam" id="PF00646"/>
    </source>
</evidence>
<dbReference type="Proteomes" id="UP000661280">
    <property type="component" value="Chromosome 5"/>
</dbReference>
<reference evidence="2" key="1">
    <citation type="submission" date="2021-01" db="EMBL/GenBank/DDBJ databases">
        <authorList>
            <consortium name="Aspergillus luchuensis mut. kawachii IFO 4304 genome sequencing consortium"/>
            <person name="Kazuki M."/>
            <person name="Futagami T."/>
        </authorList>
    </citation>
    <scope>NUCLEOTIDE SEQUENCE</scope>
    <source>
        <strain evidence="2">IFO 4308</strain>
    </source>
</reference>
<dbReference type="EMBL" id="AP024429">
    <property type="protein sequence ID" value="BCS01455.1"/>
    <property type="molecule type" value="Genomic_DNA"/>
</dbReference>
<organism evidence="2 3">
    <name type="scientific">Aspergillus kawachii</name>
    <name type="common">White koji mold</name>
    <name type="synonym">Aspergillus awamori var. kawachi</name>
    <dbReference type="NCBI Taxonomy" id="1069201"/>
    <lineage>
        <taxon>Eukaryota</taxon>
        <taxon>Fungi</taxon>
        <taxon>Dikarya</taxon>
        <taxon>Ascomycota</taxon>
        <taxon>Pezizomycotina</taxon>
        <taxon>Eurotiomycetes</taxon>
        <taxon>Eurotiomycetidae</taxon>
        <taxon>Eurotiales</taxon>
        <taxon>Aspergillaceae</taxon>
        <taxon>Aspergillus</taxon>
        <taxon>Aspergillus subgen. Circumdati</taxon>
    </lineage>
</organism>
<dbReference type="RefSeq" id="XP_041545217.1">
    <property type="nucleotide sequence ID" value="XM_041691764.1"/>
</dbReference>
<sequence>MAGLYDLPLKILTMIFQILPFSAILSTCLVSRYLHAASLPFLVSSFHVECKTLRFQRRLQSFLETIIRNNAGQYVKSVSFDRIEEILPREFIYLHKFLPQLSPQLPNIRQLAISGDFYFLSMLSDFPFQHLEELHCVESGPAIWRIIHLLPRLSLLSLRKHYCNTLQLPATNLPIKRILLDECNLDTESLCMIIRSCKYLVSLQYHHPLSCPIFGTSIPLNSRNIHTALLIHKQSLKELIVEDCENNVAQNETPKYGSFEDFPALNKLGVECNALDTQLPLPPSVRSVVIRRCDSAIAPDIISYLGRHPTVELIQFNYMDGGIGRFIQHQQDLGIIRKDIQVEPVNHDRTPSEYVYHTRRRSWQSRNISSD</sequence>
<dbReference type="Pfam" id="PF00646">
    <property type="entry name" value="F-box"/>
    <property type="match status" value="1"/>
</dbReference>
<name>A0A7R7WF16_ASPKA</name>
<dbReference type="SUPFAM" id="SSF81383">
    <property type="entry name" value="F-box domain"/>
    <property type="match status" value="1"/>
</dbReference>
<dbReference type="CDD" id="cd09917">
    <property type="entry name" value="F-box_SF"/>
    <property type="match status" value="1"/>
</dbReference>
<dbReference type="KEGG" id="aluc:AKAW2_51796S"/>
<dbReference type="GeneID" id="64962776"/>
<keyword evidence="3" id="KW-1185">Reference proteome</keyword>
<dbReference type="InterPro" id="IPR001810">
    <property type="entry name" value="F-box_dom"/>
</dbReference>
<accession>A0A7R7WF16</accession>